<dbReference type="AlphaFoldDB" id="A0AAD9JKE4"/>
<dbReference type="EMBL" id="JAODUP010000276">
    <property type="protein sequence ID" value="KAK2154100.1"/>
    <property type="molecule type" value="Genomic_DNA"/>
</dbReference>
<dbReference type="PANTHER" id="PTHR48021:SF1">
    <property type="entry name" value="GH07001P-RELATED"/>
    <property type="match status" value="1"/>
</dbReference>
<dbReference type="InterPro" id="IPR044775">
    <property type="entry name" value="MFS_ERD6/Tret1-like"/>
</dbReference>
<keyword evidence="5 8" id="KW-0472">Membrane</keyword>
<feature type="transmembrane region" description="Helical" evidence="8">
    <location>
        <begin position="406"/>
        <end position="426"/>
    </location>
</feature>
<feature type="transmembrane region" description="Helical" evidence="8">
    <location>
        <begin position="163"/>
        <end position="183"/>
    </location>
</feature>
<evidence type="ECO:0000256" key="6">
    <source>
        <dbReference type="ARBA" id="ARBA00023180"/>
    </source>
</evidence>
<dbReference type="NCBIfam" id="TIGR00879">
    <property type="entry name" value="SP"/>
    <property type="match status" value="1"/>
</dbReference>
<protein>
    <recommendedName>
        <fullName evidence="9">Major facilitator superfamily (MFS) profile domain-containing protein</fullName>
    </recommendedName>
</protein>
<feature type="transmembrane region" description="Helical" evidence="8">
    <location>
        <begin position="36"/>
        <end position="55"/>
    </location>
</feature>
<dbReference type="InterPro" id="IPR003663">
    <property type="entry name" value="Sugar/inositol_transpt"/>
</dbReference>
<keyword evidence="4 8" id="KW-1133">Transmembrane helix</keyword>
<feature type="transmembrane region" description="Helical" evidence="8">
    <location>
        <begin position="336"/>
        <end position="358"/>
    </location>
</feature>
<comment type="similarity">
    <text evidence="7">Belongs to the major facilitator superfamily. Sugar transporter (TC 2.A.1.1) family.</text>
</comment>
<evidence type="ECO:0000256" key="3">
    <source>
        <dbReference type="ARBA" id="ARBA00022692"/>
    </source>
</evidence>
<dbReference type="CDD" id="cd17358">
    <property type="entry name" value="MFS_GLUT6_8_Class3_like"/>
    <property type="match status" value="1"/>
</dbReference>
<dbReference type="InterPro" id="IPR005829">
    <property type="entry name" value="Sugar_transporter_CS"/>
</dbReference>
<evidence type="ECO:0000256" key="4">
    <source>
        <dbReference type="ARBA" id="ARBA00022989"/>
    </source>
</evidence>
<feature type="transmembrane region" description="Helical" evidence="8">
    <location>
        <begin position="370"/>
        <end position="394"/>
    </location>
</feature>
<dbReference type="InterPro" id="IPR050549">
    <property type="entry name" value="MFS_Trehalose_Transporter"/>
</dbReference>
<dbReference type="Pfam" id="PF00083">
    <property type="entry name" value="Sugar_tr"/>
    <property type="match status" value="1"/>
</dbReference>
<keyword evidence="6" id="KW-0325">Glycoprotein</keyword>
<feature type="transmembrane region" description="Helical" evidence="8">
    <location>
        <begin position="272"/>
        <end position="294"/>
    </location>
</feature>
<dbReference type="PANTHER" id="PTHR48021">
    <property type="match status" value="1"/>
</dbReference>
<dbReference type="InterPro" id="IPR020846">
    <property type="entry name" value="MFS_dom"/>
</dbReference>
<keyword evidence="2" id="KW-1003">Cell membrane</keyword>
<evidence type="ECO:0000256" key="1">
    <source>
        <dbReference type="ARBA" id="ARBA00004651"/>
    </source>
</evidence>
<evidence type="ECO:0000256" key="7">
    <source>
        <dbReference type="RuleBase" id="RU003346"/>
    </source>
</evidence>
<dbReference type="InterPro" id="IPR005828">
    <property type="entry name" value="MFS_sugar_transport-like"/>
</dbReference>
<dbReference type="PROSITE" id="PS00216">
    <property type="entry name" value="SUGAR_TRANSPORT_1"/>
    <property type="match status" value="1"/>
</dbReference>
<sequence>MAALERDDLDALLGDQCEPVIVIGSVSSKPRLCPQIFATLVTCMASLSIGFALGFSSPTIKELQDSSLLNSPDQVSWYGSLMTVGAIAGGPIAGLLVEKVGRKTTLMMANVPFSGGWILIVCANNYVMLFCGRILTGLAVGMNSLAAPVYLAEITTKELRGTLGSGFQLFVTFGILVVYALGIVLDPQWLGNACGCVPALMILLMLCLPETPRWLFSKGLRTDGLASIRWLRGPDFDVEEESMEIEANLQVQNGQRRTLTEFCSNSALFKPLFISLGLMVFQQASGVNCVIFYANDIFTTAGYKANPHLPTVIIGAVLVVTTFISCILVDVVGRRPLLMIGSLFMTISHCAFGLYYFFTDVQHTHVNLSSLPLCSLVVFIAAFSLGWGSIPWLVMSEIFPVQFRGTASSIATLLNWSMAFLITWQFNNMKETFTQYGTFWFFGGWSLLGLIYVAVCLPETKGKSLEEIQEHFERHS</sequence>
<dbReference type="PROSITE" id="PS50850">
    <property type="entry name" value="MFS"/>
    <property type="match status" value="1"/>
</dbReference>
<dbReference type="SUPFAM" id="SSF103473">
    <property type="entry name" value="MFS general substrate transporter"/>
    <property type="match status" value="1"/>
</dbReference>
<dbReference type="Gene3D" id="1.20.1250.20">
    <property type="entry name" value="MFS general substrate transporter like domains"/>
    <property type="match status" value="1"/>
</dbReference>
<gene>
    <name evidence="10" type="ORF">LSH36_276g00007</name>
</gene>
<feature type="transmembrane region" description="Helical" evidence="8">
    <location>
        <begin position="438"/>
        <end position="457"/>
    </location>
</feature>
<evidence type="ECO:0000256" key="5">
    <source>
        <dbReference type="ARBA" id="ARBA00023136"/>
    </source>
</evidence>
<comment type="caution">
    <text evidence="10">The sequence shown here is derived from an EMBL/GenBank/DDBJ whole genome shotgun (WGS) entry which is preliminary data.</text>
</comment>
<organism evidence="10 11">
    <name type="scientific">Paralvinella palmiformis</name>
    <dbReference type="NCBI Taxonomy" id="53620"/>
    <lineage>
        <taxon>Eukaryota</taxon>
        <taxon>Metazoa</taxon>
        <taxon>Spiralia</taxon>
        <taxon>Lophotrochozoa</taxon>
        <taxon>Annelida</taxon>
        <taxon>Polychaeta</taxon>
        <taxon>Sedentaria</taxon>
        <taxon>Canalipalpata</taxon>
        <taxon>Terebellida</taxon>
        <taxon>Terebelliformia</taxon>
        <taxon>Alvinellidae</taxon>
        <taxon>Paralvinella</taxon>
    </lineage>
</organism>
<evidence type="ECO:0000259" key="9">
    <source>
        <dbReference type="PROSITE" id="PS50850"/>
    </source>
</evidence>
<evidence type="ECO:0000256" key="8">
    <source>
        <dbReference type="SAM" id="Phobius"/>
    </source>
</evidence>
<comment type="subcellular location">
    <subcellularLocation>
        <location evidence="1">Cell membrane</location>
        <topology evidence="1">Multi-pass membrane protein</topology>
    </subcellularLocation>
</comment>
<feature type="transmembrane region" description="Helical" evidence="8">
    <location>
        <begin position="75"/>
        <end position="97"/>
    </location>
</feature>
<dbReference type="PRINTS" id="PR00171">
    <property type="entry name" value="SUGRTRNSPORT"/>
</dbReference>
<accession>A0AAD9JKE4</accession>
<feature type="domain" description="Major facilitator superfamily (MFS) profile" evidence="9">
    <location>
        <begin position="38"/>
        <end position="461"/>
    </location>
</feature>
<dbReference type="FunFam" id="1.20.1250.20:FF:000055">
    <property type="entry name" value="Facilitated trehalose transporter Tret1-2 homolog"/>
    <property type="match status" value="1"/>
</dbReference>
<keyword evidence="11" id="KW-1185">Reference proteome</keyword>
<feature type="transmembrane region" description="Helical" evidence="8">
    <location>
        <begin position="134"/>
        <end position="151"/>
    </location>
</feature>
<evidence type="ECO:0000313" key="10">
    <source>
        <dbReference type="EMBL" id="KAK2154100.1"/>
    </source>
</evidence>
<proteinExistence type="inferred from homology"/>
<evidence type="ECO:0000256" key="2">
    <source>
        <dbReference type="ARBA" id="ARBA00022475"/>
    </source>
</evidence>
<reference evidence="10" key="1">
    <citation type="journal article" date="2023" name="Mol. Biol. Evol.">
        <title>Third-Generation Sequencing Reveals the Adaptive Role of the Epigenome in Three Deep-Sea Polychaetes.</title>
        <authorList>
            <person name="Perez M."/>
            <person name="Aroh O."/>
            <person name="Sun Y."/>
            <person name="Lan Y."/>
            <person name="Juniper S.K."/>
            <person name="Young C.R."/>
            <person name="Angers B."/>
            <person name="Qian P.Y."/>
        </authorList>
    </citation>
    <scope>NUCLEOTIDE SEQUENCE</scope>
    <source>
        <strain evidence="10">P08H-3</strain>
    </source>
</reference>
<keyword evidence="7" id="KW-0813">Transport</keyword>
<name>A0AAD9JKE4_9ANNE</name>
<dbReference type="InterPro" id="IPR036259">
    <property type="entry name" value="MFS_trans_sf"/>
</dbReference>
<feature type="transmembrane region" description="Helical" evidence="8">
    <location>
        <begin position="109"/>
        <end position="128"/>
    </location>
</feature>
<dbReference type="PROSITE" id="PS00217">
    <property type="entry name" value="SUGAR_TRANSPORT_2"/>
    <property type="match status" value="1"/>
</dbReference>
<dbReference type="GO" id="GO:0051119">
    <property type="term" value="F:sugar transmembrane transporter activity"/>
    <property type="evidence" value="ECO:0007669"/>
    <property type="project" value="InterPro"/>
</dbReference>
<keyword evidence="3 8" id="KW-0812">Transmembrane</keyword>
<evidence type="ECO:0000313" key="11">
    <source>
        <dbReference type="Proteomes" id="UP001208570"/>
    </source>
</evidence>
<dbReference type="GO" id="GO:0005886">
    <property type="term" value="C:plasma membrane"/>
    <property type="evidence" value="ECO:0007669"/>
    <property type="project" value="UniProtKB-SubCell"/>
</dbReference>
<dbReference type="Proteomes" id="UP001208570">
    <property type="component" value="Unassembled WGS sequence"/>
</dbReference>
<feature type="transmembrane region" description="Helical" evidence="8">
    <location>
        <begin position="189"/>
        <end position="208"/>
    </location>
</feature>
<feature type="transmembrane region" description="Helical" evidence="8">
    <location>
        <begin position="309"/>
        <end position="329"/>
    </location>
</feature>